<organism evidence="2 3">
    <name type="scientific">Pseudofrankia inefficax (strain DSM 45817 / CECT 9037 / DDB 130130 / EuI1c)</name>
    <name type="common">Frankia inefficax</name>
    <dbReference type="NCBI Taxonomy" id="298654"/>
    <lineage>
        <taxon>Bacteria</taxon>
        <taxon>Bacillati</taxon>
        <taxon>Actinomycetota</taxon>
        <taxon>Actinomycetes</taxon>
        <taxon>Frankiales</taxon>
        <taxon>Frankiaceae</taxon>
        <taxon>Pseudofrankia</taxon>
    </lineage>
</organism>
<dbReference type="eggNOG" id="ENOG5032HQU">
    <property type="taxonomic scope" value="Bacteria"/>
</dbReference>
<keyword evidence="3" id="KW-1185">Reference proteome</keyword>
<dbReference type="InParanoid" id="E3J9W9"/>
<dbReference type="EMBL" id="CP002299">
    <property type="protein sequence ID" value="ADP78531.1"/>
    <property type="molecule type" value="Genomic_DNA"/>
</dbReference>
<dbReference type="RefSeq" id="WP_013421653.1">
    <property type="nucleotide sequence ID" value="NC_014666.1"/>
</dbReference>
<dbReference type="KEGG" id="fri:FraEuI1c_0448"/>
<evidence type="ECO:0000313" key="2">
    <source>
        <dbReference type="EMBL" id="ADP78531.1"/>
    </source>
</evidence>
<dbReference type="HOGENOM" id="CLU_650134_0_0_11"/>
<feature type="chain" id="PRO_5003172557" evidence="1">
    <location>
        <begin position="34"/>
        <end position="422"/>
    </location>
</feature>
<dbReference type="Proteomes" id="UP000002484">
    <property type="component" value="Chromosome"/>
</dbReference>
<feature type="signal peptide" evidence="1">
    <location>
        <begin position="1"/>
        <end position="33"/>
    </location>
</feature>
<keyword evidence="1" id="KW-0732">Signal</keyword>
<proteinExistence type="predicted"/>
<protein>
    <submittedName>
        <fullName evidence="2">Uncharacterized protein</fullName>
    </submittedName>
</protein>
<name>E3J9W9_PSEI1</name>
<evidence type="ECO:0000256" key="1">
    <source>
        <dbReference type="SAM" id="SignalP"/>
    </source>
</evidence>
<accession>E3J9W9</accession>
<sequence length="422" mass="41014" precursor="true">MTFYPRNAALRVGTLLGGPVLAAAVLTASPATAAPASPQAIPPILLAGDQSQTGAVDISPTGVVVGTTQAPPPANIPGGTSPSTPLRWLPTPTGYVKQTLSLPAGATSATVTGVTDLGEAGGTLTTAAGQQPVRWSVSGLQTTALGPPGSSTTTAVGPGHWAVETGDTISGTATLFARDGSTTALAGTPELAGARIVTAVSIGGPGTVLLGAISGVGMGTTGRAVVWRSGSTVSLPVISAFSIGSACLSAIQPDGSVAYSGVVINPAPAQVIGVHRGGVPGTEVALPTGGRTATLGCSPAGGPVDALASDGSVVGQLLAAPGQPAEAALWRDGALVPLGVAAGETATTAAAVASGGRVILVATTTAGVQQPYLWTNGVRVPLTLPAGWTLRTIVKFTDAGAVLGAVQNAAGDIRPVVWRTRG</sequence>
<dbReference type="AlphaFoldDB" id="E3J9W9"/>
<gene>
    <name evidence="2" type="ordered locus">FraEuI1c_0448</name>
</gene>
<reference evidence="2 3" key="1">
    <citation type="submission" date="2010-10" db="EMBL/GenBank/DDBJ databases">
        <title>Complete sequence of Frankia sp. EuI1c.</title>
        <authorList>
            <consortium name="US DOE Joint Genome Institute"/>
            <person name="Lucas S."/>
            <person name="Copeland A."/>
            <person name="Lapidus A."/>
            <person name="Cheng J.-F."/>
            <person name="Bruce D."/>
            <person name="Goodwin L."/>
            <person name="Pitluck S."/>
            <person name="Chertkov O."/>
            <person name="Detter J.C."/>
            <person name="Han C."/>
            <person name="Tapia R."/>
            <person name="Land M."/>
            <person name="Hauser L."/>
            <person name="Jeffries C."/>
            <person name="Kyrpides N."/>
            <person name="Ivanova N."/>
            <person name="Mikhailova N."/>
            <person name="Beauchemin N."/>
            <person name="Sen A."/>
            <person name="Sur S.A."/>
            <person name="Gtari M."/>
            <person name="Wall L."/>
            <person name="Tisa L."/>
            <person name="Woyke T."/>
        </authorList>
    </citation>
    <scope>NUCLEOTIDE SEQUENCE [LARGE SCALE GENOMIC DNA]</scope>
    <source>
        <strain evidence="3">DSM 45817 / CECT 9037 / EuI1c</strain>
    </source>
</reference>
<evidence type="ECO:0000313" key="3">
    <source>
        <dbReference type="Proteomes" id="UP000002484"/>
    </source>
</evidence>